<dbReference type="OrthoDB" id="3223825at2759"/>
<accession>A0A9P6CRY3</accession>
<name>A0A9P6CRY3_9AGAR</name>
<comment type="caution">
    <text evidence="2">The sequence shown here is derived from an EMBL/GenBank/DDBJ whole genome shotgun (WGS) entry which is preliminary data.</text>
</comment>
<gene>
    <name evidence="2" type="ORF">BDN70DRAFT_882098</name>
</gene>
<dbReference type="AlphaFoldDB" id="A0A9P6CRY3"/>
<reference evidence="2" key="1">
    <citation type="submission" date="2020-11" db="EMBL/GenBank/DDBJ databases">
        <authorList>
            <consortium name="DOE Joint Genome Institute"/>
            <person name="Ahrendt S."/>
            <person name="Riley R."/>
            <person name="Andreopoulos W."/>
            <person name="Labutti K."/>
            <person name="Pangilinan J."/>
            <person name="Ruiz-Duenas F.J."/>
            <person name="Barrasa J.M."/>
            <person name="Sanchez-Garcia M."/>
            <person name="Camarero S."/>
            <person name="Miyauchi S."/>
            <person name="Serrano A."/>
            <person name="Linde D."/>
            <person name="Babiker R."/>
            <person name="Drula E."/>
            <person name="Ayuso-Fernandez I."/>
            <person name="Pacheco R."/>
            <person name="Padilla G."/>
            <person name="Ferreira P."/>
            <person name="Barriuso J."/>
            <person name="Kellner H."/>
            <person name="Castanera R."/>
            <person name="Alfaro M."/>
            <person name="Ramirez L."/>
            <person name="Pisabarro A.G."/>
            <person name="Kuo A."/>
            <person name="Tritt A."/>
            <person name="Lipzen A."/>
            <person name="He G."/>
            <person name="Yan M."/>
            <person name="Ng V."/>
            <person name="Cullen D."/>
            <person name="Martin F."/>
            <person name="Rosso M.-N."/>
            <person name="Henrissat B."/>
            <person name="Hibbett D."/>
            <person name="Martinez A.T."/>
            <person name="Grigoriev I.V."/>
        </authorList>
    </citation>
    <scope>NUCLEOTIDE SEQUENCE</scope>
    <source>
        <strain evidence="2">CIRM-BRFM 674</strain>
    </source>
</reference>
<dbReference type="Proteomes" id="UP000807469">
    <property type="component" value="Unassembled WGS sequence"/>
</dbReference>
<dbReference type="EMBL" id="MU155285">
    <property type="protein sequence ID" value="KAF9476707.1"/>
    <property type="molecule type" value="Genomic_DNA"/>
</dbReference>
<proteinExistence type="predicted"/>
<keyword evidence="3" id="KW-1185">Reference proteome</keyword>
<feature type="region of interest" description="Disordered" evidence="1">
    <location>
        <begin position="370"/>
        <end position="398"/>
    </location>
</feature>
<sequence length="398" mass="44158">MSRNPTPTFEYDTHAGEAPKDGLFLERLDAFMQKCLGDIRAFAERESRPYEETRRCIAQCHAKYLFQSSIDTSALTRSAQVRTTLCDASRILESLSDLSGVQSFLLAIDPNDGSDPGFLGGSLMGREFWRLGMRGGGDSGARAFKAYFATHAHATAKFSHMETMKTDVLSPSPAPLTTASKRAETPAKSLKNELYEMVRSALRTTSGVRNAEMKWTNPEKLDIYGVRLVGWPEGIPAQNPSTMKVSQNKILHEALQNGTMRFERVVPERQDSRLGDDGTREANDDFSWAYDVEAHPPPPSLLSPAPLPDVVFSIPSPKSVVNANTPPPEISEPEENMWTLDPIAEVNTTSSPYNVDYTWGDEFSEVDVAPLGEEWDSELQTQIERPRKRPRSEEPGSG</sequence>
<evidence type="ECO:0000256" key="1">
    <source>
        <dbReference type="SAM" id="MobiDB-lite"/>
    </source>
</evidence>
<evidence type="ECO:0000313" key="2">
    <source>
        <dbReference type="EMBL" id="KAF9476707.1"/>
    </source>
</evidence>
<protein>
    <submittedName>
        <fullName evidence="2">Uncharacterized protein</fullName>
    </submittedName>
</protein>
<evidence type="ECO:0000313" key="3">
    <source>
        <dbReference type="Proteomes" id="UP000807469"/>
    </source>
</evidence>
<organism evidence="2 3">
    <name type="scientific">Pholiota conissans</name>
    <dbReference type="NCBI Taxonomy" id="109636"/>
    <lineage>
        <taxon>Eukaryota</taxon>
        <taxon>Fungi</taxon>
        <taxon>Dikarya</taxon>
        <taxon>Basidiomycota</taxon>
        <taxon>Agaricomycotina</taxon>
        <taxon>Agaricomycetes</taxon>
        <taxon>Agaricomycetidae</taxon>
        <taxon>Agaricales</taxon>
        <taxon>Agaricineae</taxon>
        <taxon>Strophariaceae</taxon>
        <taxon>Pholiota</taxon>
    </lineage>
</organism>